<name>A0A0A5G6J6_9BACI</name>
<gene>
    <name evidence="1" type="ORF">N783_09585</name>
</gene>
<dbReference type="OrthoDB" id="9799092at2"/>
<dbReference type="EMBL" id="AVPF01000023">
    <property type="protein sequence ID" value="KGX87659.1"/>
    <property type="molecule type" value="Genomic_DNA"/>
</dbReference>
<dbReference type="STRING" id="1385511.GCA_000425225_02113"/>
<keyword evidence="2" id="KW-1185">Reference proteome</keyword>
<reference evidence="1 2" key="1">
    <citation type="submission" date="2013-08" db="EMBL/GenBank/DDBJ databases">
        <authorList>
            <person name="Huang J."/>
            <person name="Wang G."/>
        </authorList>
    </citation>
    <scope>NUCLEOTIDE SEQUENCE [LARGE SCALE GENOMIC DNA]</scope>
    <source>
        <strain evidence="1 2">BH030004</strain>
    </source>
</reference>
<proteinExistence type="predicted"/>
<dbReference type="Gene3D" id="3.30.460.10">
    <property type="entry name" value="Beta Polymerase, domain 2"/>
    <property type="match status" value="1"/>
</dbReference>
<dbReference type="PANTHER" id="PTHR34822">
    <property type="entry name" value="GRPB DOMAIN PROTEIN (AFU_ORTHOLOGUE AFUA_1G01530)"/>
    <property type="match status" value="1"/>
</dbReference>
<sequence>MRKVIVESYNEDWVHKFNEEKNLLHHIFGDELVAIHHIGSTSVPGLSAKPIIDVMPVAKNIRHIDHYNEAMKDIGYEPMGEFGIKNRRFFRKGGEDRSHHIHVFEEGSPDVDRHLAFRDYLRKHDHVAKEYGELKEKLAKQYPHDMEAYIAGKEQLVKDIEQKALSWYRK</sequence>
<protein>
    <recommendedName>
        <fullName evidence="3">Glutamate-rich protein GrpB</fullName>
    </recommendedName>
</protein>
<dbReference type="Pfam" id="PF04229">
    <property type="entry name" value="GrpB"/>
    <property type="match status" value="1"/>
</dbReference>
<evidence type="ECO:0000313" key="2">
    <source>
        <dbReference type="Proteomes" id="UP000030403"/>
    </source>
</evidence>
<dbReference type="InterPro" id="IPR007344">
    <property type="entry name" value="GrpB/CoaE"/>
</dbReference>
<dbReference type="eggNOG" id="COG2320">
    <property type="taxonomic scope" value="Bacteria"/>
</dbReference>
<evidence type="ECO:0008006" key="3">
    <source>
        <dbReference type="Google" id="ProtNLM"/>
    </source>
</evidence>
<evidence type="ECO:0000313" key="1">
    <source>
        <dbReference type="EMBL" id="KGX87659.1"/>
    </source>
</evidence>
<accession>A0A0A5G6J6</accession>
<dbReference type="RefSeq" id="WP_027446116.1">
    <property type="nucleotide sequence ID" value="NZ_AULJ01000020.1"/>
</dbReference>
<dbReference type="Proteomes" id="UP000030403">
    <property type="component" value="Unassembled WGS sequence"/>
</dbReference>
<dbReference type="SUPFAM" id="SSF81301">
    <property type="entry name" value="Nucleotidyltransferase"/>
    <property type="match status" value="1"/>
</dbReference>
<comment type="caution">
    <text evidence="1">The sequence shown here is derived from an EMBL/GenBank/DDBJ whole genome shotgun (WGS) entry which is preliminary data.</text>
</comment>
<dbReference type="PANTHER" id="PTHR34822:SF1">
    <property type="entry name" value="GRPB FAMILY PROTEIN"/>
    <property type="match status" value="1"/>
</dbReference>
<dbReference type="InterPro" id="IPR043519">
    <property type="entry name" value="NT_sf"/>
</dbReference>
<dbReference type="AlphaFoldDB" id="A0A0A5G6J6"/>
<organism evidence="1 2">
    <name type="scientific">Pontibacillus marinus BH030004 = DSM 16465</name>
    <dbReference type="NCBI Taxonomy" id="1385511"/>
    <lineage>
        <taxon>Bacteria</taxon>
        <taxon>Bacillati</taxon>
        <taxon>Bacillota</taxon>
        <taxon>Bacilli</taxon>
        <taxon>Bacillales</taxon>
        <taxon>Bacillaceae</taxon>
        <taxon>Pontibacillus</taxon>
    </lineage>
</organism>